<dbReference type="EMBL" id="LAZR01003364">
    <property type="protein sequence ID" value="KKN19128.1"/>
    <property type="molecule type" value="Genomic_DNA"/>
</dbReference>
<accession>A0A0F9RPB0</accession>
<proteinExistence type="predicted"/>
<dbReference type="AlphaFoldDB" id="A0A0F9RPB0"/>
<reference evidence="1" key="1">
    <citation type="journal article" date="2015" name="Nature">
        <title>Complex archaea that bridge the gap between prokaryotes and eukaryotes.</title>
        <authorList>
            <person name="Spang A."/>
            <person name="Saw J.H."/>
            <person name="Jorgensen S.L."/>
            <person name="Zaremba-Niedzwiedzka K."/>
            <person name="Martijn J."/>
            <person name="Lind A.E."/>
            <person name="van Eijk R."/>
            <person name="Schleper C."/>
            <person name="Guy L."/>
            <person name="Ettema T.J."/>
        </authorList>
    </citation>
    <scope>NUCLEOTIDE SEQUENCE</scope>
</reference>
<protein>
    <submittedName>
        <fullName evidence="1">Uncharacterized protein</fullName>
    </submittedName>
</protein>
<gene>
    <name evidence="1" type="ORF">LCGC14_0948840</name>
</gene>
<name>A0A0F9RPB0_9ZZZZ</name>
<sequence length="57" mass="6545">MTKYCVQRIEVHRQDVLLEADSASQAIRLVAEGEGDEAEIHYDRTLDPSEWLAFEIP</sequence>
<evidence type="ECO:0000313" key="1">
    <source>
        <dbReference type="EMBL" id="KKN19128.1"/>
    </source>
</evidence>
<comment type="caution">
    <text evidence="1">The sequence shown here is derived from an EMBL/GenBank/DDBJ whole genome shotgun (WGS) entry which is preliminary data.</text>
</comment>
<organism evidence="1">
    <name type="scientific">marine sediment metagenome</name>
    <dbReference type="NCBI Taxonomy" id="412755"/>
    <lineage>
        <taxon>unclassified sequences</taxon>
        <taxon>metagenomes</taxon>
        <taxon>ecological metagenomes</taxon>
    </lineage>
</organism>